<protein>
    <submittedName>
        <fullName evidence="1">Uncharacterized protein</fullName>
    </submittedName>
</protein>
<dbReference type="AlphaFoldDB" id="U1MNX6"/>
<dbReference type="HOGENOM" id="CLU_1614201_0_0_2"/>
<organism evidence="1 2">
    <name type="scientific">Haloquadratum walsbyi J07HQW1</name>
    <dbReference type="NCBI Taxonomy" id="1238424"/>
    <lineage>
        <taxon>Archaea</taxon>
        <taxon>Methanobacteriati</taxon>
        <taxon>Methanobacteriota</taxon>
        <taxon>Stenosarchaea group</taxon>
        <taxon>Halobacteria</taxon>
        <taxon>Halobacteriales</taxon>
        <taxon>Haloferacaceae</taxon>
        <taxon>Haloquadratum</taxon>
    </lineage>
</organism>
<reference evidence="1 2" key="1">
    <citation type="journal article" date="2013" name="PLoS ONE">
        <title>Assembly-driven community genomics of a hypersaline microbial ecosystem.</title>
        <authorList>
            <person name="Podell S."/>
            <person name="Ugalde J.A."/>
            <person name="Narasingarao P."/>
            <person name="Banfield J.F."/>
            <person name="Heidelberg K.B."/>
            <person name="Allen E.E."/>
        </authorList>
    </citation>
    <scope>NUCLEOTIDE SEQUENCE [LARGE SCALE GENOMIC DNA]</scope>
    <source>
        <strain evidence="2">J07HQW1</strain>
    </source>
</reference>
<evidence type="ECO:0000313" key="2">
    <source>
        <dbReference type="Proteomes" id="UP000030649"/>
    </source>
</evidence>
<gene>
    <name evidence="1" type="ORF">J07HQW1_01628</name>
</gene>
<sequence>MPNHVVPVQSFLTGFAEAVRSLILFTFHRAVVLILSNVRITDTAVAIRKSEWVGKRVFLGTEPCPKPSIEAHPKRAVSFFPIFDYLWNYVRHFVRLSARNQGQRVDPRDHLIMSLPLSEIPQRATPSQYQRIGKCSSRHKLPLKTPHREVGIAAGWGGVRRLAVVSDYASMAEVSYS</sequence>
<name>U1MNX6_9EURY</name>
<evidence type="ECO:0000313" key="1">
    <source>
        <dbReference type="EMBL" id="ERG91594.1"/>
    </source>
</evidence>
<accession>U1MNX6</accession>
<dbReference type="EMBL" id="KE356560">
    <property type="protein sequence ID" value="ERG91594.1"/>
    <property type="molecule type" value="Genomic_DNA"/>
</dbReference>
<dbReference type="Proteomes" id="UP000030649">
    <property type="component" value="Unassembled WGS sequence"/>
</dbReference>
<proteinExistence type="predicted"/>